<accession>A0ABX1LYB1</accession>
<organism evidence="2 3">
    <name type="scientific">Pseudanabaena yagii GIHE-NHR1</name>
    <dbReference type="NCBI Taxonomy" id="2722753"/>
    <lineage>
        <taxon>Bacteria</taxon>
        <taxon>Bacillati</taxon>
        <taxon>Cyanobacteriota</taxon>
        <taxon>Cyanophyceae</taxon>
        <taxon>Pseudanabaenales</taxon>
        <taxon>Pseudanabaenaceae</taxon>
        <taxon>Pseudanabaena</taxon>
        <taxon>Pseudanabaena yagii</taxon>
    </lineage>
</organism>
<evidence type="ECO:0000313" key="1">
    <source>
        <dbReference type="EMBL" id="NMF59080.1"/>
    </source>
</evidence>
<protein>
    <recommendedName>
        <fullName evidence="4">Rubredoxin</fullName>
    </recommendedName>
</protein>
<gene>
    <name evidence="1" type="ORF">HC246_13920</name>
    <name evidence="2" type="ORF">HC246_17395</name>
</gene>
<name>A0ABX1LYB1_9CYAN</name>
<proteinExistence type="predicted"/>
<reference evidence="2 3" key="1">
    <citation type="submission" date="2020-03" db="EMBL/GenBank/DDBJ databases">
        <title>Draft Genome Sequence of 2-Methylisoborneol Producing Pseudanabaena yagii Strain GIHE-NHR1 Isolated from North Han River in South Korea.</title>
        <authorList>
            <person name="Jeong J."/>
        </authorList>
    </citation>
    <scope>NUCLEOTIDE SEQUENCE [LARGE SCALE GENOMIC DNA]</scope>
    <source>
        <strain evidence="2 3">GIHE-NHR1</strain>
    </source>
</reference>
<evidence type="ECO:0000313" key="3">
    <source>
        <dbReference type="Proteomes" id="UP000738376"/>
    </source>
</evidence>
<dbReference type="EMBL" id="JAAVJL010000001">
    <property type="protein sequence ID" value="NMF59080.1"/>
    <property type="molecule type" value="Genomic_DNA"/>
</dbReference>
<sequence>MQPFFRLVQDLSFPTLPWTCPECRETIEDYDEMSFDVIAIAKEPIEFI</sequence>
<dbReference type="EMBL" id="JAAVJL010000002">
    <property type="protein sequence ID" value="NMF59744.1"/>
    <property type="molecule type" value="Genomic_DNA"/>
</dbReference>
<evidence type="ECO:0000313" key="2">
    <source>
        <dbReference type="EMBL" id="NMF59744.1"/>
    </source>
</evidence>
<evidence type="ECO:0008006" key="4">
    <source>
        <dbReference type="Google" id="ProtNLM"/>
    </source>
</evidence>
<keyword evidence="3" id="KW-1185">Reference proteome</keyword>
<comment type="caution">
    <text evidence="2">The sequence shown here is derived from an EMBL/GenBank/DDBJ whole genome shotgun (WGS) entry which is preliminary data.</text>
</comment>
<dbReference type="Proteomes" id="UP000738376">
    <property type="component" value="Unassembled WGS sequence"/>
</dbReference>
<dbReference type="RefSeq" id="WP_169363899.1">
    <property type="nucleotide sequence ID" value="NZ_JAAVJL010000001.1"/>
</dbReference>